<dbReference type="Pfam" id="PF03810">
    <property type="entry name" value="IBN_N"/>
    <property type="match status" value="1"/>
</dbReference>
<dbReference type="Pfam" id="PF25018">
    <property type="entry name" value="HEAT_IPO9_c"/>
    <property type="match status" value="1"/>
</dbReference>
<accession>A0A7H9B8P0</accession>
<keyword evidence="2" id="KW-0813">Transport</keyword>
<dbReference type="Gene3D" id="1.25.10.10">
    <property type="entry name" value="Leucine-rich Repeat Variant"/>
    <property type="match status" value="1"/>
</dbReference>
<keyword evidence="4" id="KW-0539">Nucleus</keyword>
<proteinExistence type="predicted"/>
<dbReference type="GO" id="GO:0005829">
    <property type="term" value="C:cytosol"/>
    <property type="evidence" value="ECO:0007669"/>
    <property type="project" value="TreeGrafter"/>
</dbReference>
<dbReference type="InterPro" id="IPR011989">
    <property type="entry name" value="ARM-like"/>
</dbReference>
<evidence type="ECO:0000256" key="2">
    <source>
        <dbReference type="ARBA" id="ARBA00022448"/>
    </source>
</evidence>
<dbReference type="KEGG" id="zmk:HG535_0G04970"/>
<dbReference type="GO" id="GO:0031267">
    <property type="term" value="F:small GTPase binding"/>
    <property type="evidence" value="ECO:0007669"/>
    <property type="project" value="InterPro"/>
</dbReference>
<dbReference type="PANTHER" id="PTHR10997">
    <property type="entry name" value="IMPORTIN-7, 8, 11"/>
    <property type="match status" value="1"/>
</dbReference>
<dbReference type="InterPro" id="IPR056840">
    <property type="entry name" value="HEAT_IPO9_central"/>
</dbReference>
<dbReference type="PANTHER" id="PTHR10997:SF9">
    <property type="entry name" value="IMPORTIN-9"/>
    <property type="match status" value="1"/>
</dbReference>
<dbReference type="OrthoDB" id="431626at2759"/>
<dbReference type="PROSITE" id="PS50166">
    <property type="entry name" value="IMPORTIN_B_NT"/>
    <property type="match status" value="1"/>
</dbReference>
<keyword evidence="3" id="KW-0653">Protein transport</keyword>
<dbReference type="Proteomes" id="UP000509704">
    <property type="component" value="Chromosome 7"/>
</dbReference>
<name>A0A7H9B8P0_ZYGMR</name>
<dbReference type="GO" id="GO:0006606">
    <property type="term" value="P:protein import into nucleus"/>
    <property type="evidence" value="ECO:0007669"/>
    <property type="project" value="TreeGrafter"/>
</dbReference>
<feature type="domain" description="Importin N-terminal" evidence="5">
    <location>
        <begin position="23"/>
        <end position="102"/>
    </location>
</feature>
<gene>
    <name evidence="6" type="ORF">HG535_0G04970</name>
</gene>
<evidence type="ECO:0000259" key="5">
    <source>
        <dbReference type="PROSITE" id="PS50166"/>
    </source>
</evidence>
<evidence type="ECO:0000256" key="1">
    <source>
        <dbReference type="ARBA" id="ARBA00004123"/>
    </source>
</evidence>
<sequence length="1012" mass="114505">MPADIRKLIEDAQSSIDSVRKTAETNLLKWCDEDATQVFISLVHVALGDNSIISFRQFALVALRKLITMFWSPGFESYRGAVPINQDAKTFVRDSLLHLSLQDASLSKLRNAASYCVVQICAVDFPDEWPNILQVIYEAILSNCSLPAMSLLNEIYDDVVSEEMFFEDNIGPGTIDIIFRILKDPKSNCETILVALNLFHACLLELLTVSSSSSSKRKHIVMNSINEVFKIWGRFLQLNANIENLDYMKIRSKIYEDLALLKNEFPTKLFPKDNYLPFKDLVLHDLEDCAKVYLSIANRTDESAQLETVNEFAVRALEFLTSICDFTFEANEMSRIIVVLESLCCYSDETMENWSDDFNSFVSAEAGLTASFTTRDQAAEFLTALNDASFLMAFKCILKELSTISENDNSWKSQESILYLLQSIISNETQPSDDLGNIVLNVPLFLSSLLDWREANEFVQSRTMNLIPKFLEKFMDVFKNVKVLTADFFMKSLDLSLSSTSEIMKSSLLVGFTYYAYFADLPSVLGSEVCQEMQIKMLKLIYQVSQGAEDDTDGLLMEILSLLIDCNINGSHDNEILQSEFHLVLTISAKEPSNIQVVVESQTCLRKLLRLDGEAYAAYAERCLPSFLKVIEANKQTGYNYTPLLSLTLQLLDVFMSKKPTDSTISSSVLSYVFEPLKDVLLSSNDDDILQITTSSFNHLLYNSSSSEICPHLEETILVLDRLLSFDVSDTAAQNSGTLIVTILARFPAEIQSMFPVIINAVTEKLLKVKSIITSQNLVSVFCYLTCVDAYQTVDFLAGIQVENGNTTALALIISKWLEIFEEIRNETKVKENVFALSKLFLLADPRLAALKVNGNIIPYQGDQIITRSRAKEMPDRYTQVPFYTKIVMLFLTELDAQGRQQSEELFSNIPSRNDDAAEGGVDEDWEDVEDVLEYEKLQEYVQDSDEENGYDGYEDDDAYKEISQIYNLTQSTEELLVEFFREVTSKNINDFQSIYNSLSEEEKKVLSDNLV</sequence>
<comment type="subcellular location">
    <subcellularLocation>
        <location evidence="1">Nucleus</location>
    </subcellularLocation>
</comment>
<dbReference type="GO" id="GO:0005635">
    <property type="term" value="C:nuclear envelope"/>
    <property type="evidence" value="ECO:0007669"/>
    <property type="project" value="TreeGrafter"/>
</dbReference>
<dbReference type="RefSeq" id="XP_037146339.1">
    <property type="nucleotide sequence ID" value="XM_037290444.1"/>
</dbReference>
<dbReference type="SMART" id="SM00913">
    <property type="entry name" value="IBN_N"/>
    <property type="match status" value="1"/>
</dbReference>
<dbReference type="SUPFAM" id="SSF48371">
    <property type="entry name" value="ARM repeat"/>
    <property type="match status" value="1"/>
</dbReference>
<dbReference type="GeneID" id="59238397"/>
<dbReference type="InterPro" id="IPR016024">
    <property type="entry name" value="ARM-type_fold"/>
</dbReference>
<evidence type="ECO:0000313" key="6">
    <source>
        <dbReference type="EMBL" id="QLG74614.1"/>
    </source>
</evidence>
<dbReference type="InterPro" id="IPR001494">
    <property type="entry name" value="Importin-beta_N"/>
</dbReference>
<dbReference type="AlphaFoldDB" id="A0A7H9B8P0"/>
<reference evidence="6 7" key="1">
    <citation type="submission" date="2020-07" db="EMBL/GenBank/DDBJ databases">
        <title>The yeast mating-type switching endonuclease HO is a domesticated member of an unorthodox homing genetic element family.</title>
        <authorList>
            <person name="Coughlan A.Y."/>
            <person name="Lombardi L."/>
            <person name="Braun-Galleani S."/>
            <person name="Martos A.R."/>
            <person name="Galeote V."/>
            <person name="Bigey F."/>
            <person name="Dequin S."/>
            <person name="Byrne K.P."/>
            <person name="Wolfe K.H."/>
        </authorList>
    </citation>
    <scope>NUCLEOTIDE SEQUENCE [LARGE SCALE GENOMIC DNA]</scope>
    <source>
        <strain evidence="6 7">NRRL Y-6702</strain>
    </source>
</reference>
<evidence type="ECO:0000256" key="3">
    <source>
        <dbReference type="ARBA" id="ARBA00022927"/>
    </source>
</evidence>
<protein>
    <recommendedName>
        <fullName evidence="5">Importin N-terminal domain-containing protein</fullName>
    </recommendedName>
</protein>
<evidence type="ECO:0000256" key="4">
    <source>
        <dbReference type="ARBA" id="ARBA00023242"/>
    </source>
</evidence>
<evidence type="ECO:0000313" key="7">
    <source>
        <dbReference type="Proteomes" id="UP000509704"/>
    </source>
</evidence>
<dbReference type="EMBL" id="CP058610">
    <property type="protein sequence ID" value="QLG74614.1"/>
    <property type="molecule type" value="Genomic_DNA"/>
</dbReference>
<keyword evidence="7" id="KW-1185">Reference proteome</keyword>
<organism evidence="6 7">
    <name type="scientific">Zygotorulaspora mrakii</name>
    <name type="common">Zygosaccharomyces mrakii</name>
    <dbReference type="NCBI Taxonomy" id="42260"/>
    <lineage>
        <taxon>Eukaryota</taxon>
        <taxon>Fungi</taxon>
        <taxon>Dikarya</taxon>
        <taxon>Ascomycota</taxon>
        <taxon>Saccharomycotina</taxon>
        <taxon>Saccharomycetes</taxon>
        <taxon>Saccharomycetales</taxon>
        <taxon>Saccharomycetaceae</taxon>
        <taxon>Zygotorulaspora</taxon>
    </lineage>
</organism>